<feature type="compositionally biased region" description="Basic residues" evidence="1">
    <location>
        <begin position="71"/>
        <end position="82"/>
    </location>
</feature>
<feature type="compositionally biased region" description="Basic and acidic residues" evidence="1">
    <location>
        <begin position="209"/>
        <end position="220"/>
    </location>
</feature>
<feature type="compositionally biased region" description="Polar residues" evidence="1">
    <location>
        <begin position="1074"/>
        <end position="1093"/>
    </location>
</feature>
<name>A0A158QQF3_HAEPC</name>
<evidence type="ECO:0000313" key="3">
    <source>
        <dbReference type="Proteomes" id="UP000268014"/>
    </source>
</evidence>
<dbReference type="Proteomes" id="UP000268014">
    <property type="component" value="Unassembled WGS sequence"/>
</dbReference>
<evidence type="ECO:0000313" key="4">
    <source>
        <dbReference type="WBParaSite" id="HPLM_0001485501-mRNA-1"/>
    </source>
</evidence>
<reference evidence="2 3" key="2">
    <citation type="submission" date="2018-11" db="EMBL/GenBank/DDBJ databases">
        <authorList>
            <consortium name="Pathogen Informatics"/>
        </authorList>
    </citation>
    <scope>NUCLEOTIDE SEQUENCE [LARGE SCALE GENOMIC DNA]</scope>
    <source>
        <strain evidence="2 3">MHpl1</strain>
    </source>
</reference>
<feature type="region of interest" description="Disordered" evidence="1">
    <location>
        <begin position="1516"/>
        <end position="1544"/>
    </location>
</feature>
<dbReference type="EMBL" id="UZAF01018731">
    <property type="protein sequence ID" value="VDO54390.1"/>
    <property type="molecule type" value="Genomic_DNA"/>
</dbReference>
<dbReference type="OrthoDB" id="5842862at2759"/>
<evidence type="ECO:0000256" key="1">
    <source>
        <dbReference type="SAM" id="MobiDB-lite"/>
    </source>
</evidence>
<feature type="region of interest" description="Disordered" evidence="1">
    <location>
        <begin position="857"/>
        <end position="898"/>
    </location>
</feature>
<feature type="compositionally biased region" description="Low complexity" evidence="1">
    <location>
        <begin position="48"/>
        <end position="58"/>
    </location>
</feature>
<gene>
    <name evidence="2" type="ORF">HPLM_LOCUS14847</name>
</gene>
<dbReference type="OMA" id="HLNTAKM"/>
<sequence length="1544" mass="176872">MAEVIDPDVNISRRRKRNPKHEDNYEDHGSTYEDEFDEDFMPAKRGRLLNPKPLRNLNSYDSIQNEVNKEKQRKTPARKPKPLKSTSKRDEAEETEDPEMRMSARMVDRIAALNDGKRTKVVMANCFEDRTALDCIDICLRESENMQEDAVALAIATAVYSLRVDRTHNDAQETRYTFIRGKSDAEKAMLLATGENIENAKEKRRRKKGEREEEARKMAEAEMDEFQNNDTEQEDWLKLSDSDTFDYTFGLKFPIGGSFLQHWSFTQELLERVECRRLDARKNRRKRKLMSWKKIPPLKFCSTYTDFMQVTANLESDRIDALATFQARRDITGKVIMLHDAMIRKPVSQSKYTDDVQLSTLKHCRDMLSNALQKEPVTWDHFLLDDNPLLYKSGQYLRTGDMTGYVLQERPFYHHFDPEEESADDPRDRYNCVEKNADKTLYTFKKPPRGTALGRLAPLIRVPVNKYANPRNRKIEDMYFKESVEVKSSVDERDKLDLVKLTADARKQLENRKVTAADVFLVNFHFSPSPSVQEAGTDLEEIEGSRPAGRGSLLSRLKDEHEKQTAIFENLRNELTQAARTRCNSVVKECCEARANLSNDADKEEVDEEDFKEWRTSRFLDIIEPKRELTFFDTLKNVFSKTFDLPTMKDDESESRKQDVASILGTGSDVVEWNVPEDVIFNDIIDFVKCGIHNDVRYMDATYHMKVFKFRVSVEQAHESLRRAERVGVGMAPEELAVLKQKCFRPGRYNGIADSGEVSLSDKYLQRFYRVDPWCMTSSTLLFSEQYFRCCNYPRMEGRLLQLRNDIHEAAKKISASSWYHVTVRYQEIEKDRRNWLERLNEAVALYVSYMDKPQEKSLRDNRSLPKISRRSLPPKSHTQNSQKALNTPTPRHSHPDTAEVCIDRENSQHSLNEEILDGGDFTFPEDDLCANVEEEVRAIVDRPAEGSVEASAQQNDVIPDTSNRKGKTKLDITVEEPPKKKEKKIKTEPEVKVEVIEQEYFVKSEVHEPFSLENRFSIVDRRCTTRGEDVTFLRRKPPPRRSLKEYKFEDFVKPGLIQRGHYPGIKLEIKRSPSSSELPFNGTLKRSSTSDESSQKKANLPEAGDDVCDEWLTTYGGFRVLPEEGPTVLENGTTSEAPLPSLKGEGSRSRTISENEGAPPDFLDDSFNDDVYYPDSDDSSRKDRFEDIRPDEFKALGIDVKNIVPKKDFYAMTKEERAAAVAAEFEAIDALGPKKEDGYVISIMDFSCRVVPYHLNTAKMKRVMKSILSNPLLAYDKVLYTRRALLARRRAAERHKSQKAGPEVYFKKLDRTLDSSLGPVAEKILEEHNPIDITAIDSVISCLLKFNLFCGDGIRDRAAWSLIPSHQSTLSCYTYSSNYPIDVLEAVTYRNLDDNGDGDGTTKNQYDSTSAGVEESMKQFAAEVRQADFKVQGLHTFSSVMQCLPRRMGNSGKYVNVANALAVTLYMCNENTLTLVQERDDEVDKNESVNEGEPWMGNFIITNAPDVASLLGQNGEASKGVSENTSNHIESIDDDADNNRIFS</sequence>
<accession>A0A158QQF3</accession>
<organism evidence="4">
    <name type="scientific">Haemonchus placei</name>
    <name type="common">Barber's pole worm</name>
    <dbReference type="NCBI Taxonomy" id="6290"/>
    <lineage>
        <taxon>Eukaryota</taxon>
        <taxon>Metazoa</taxon>
        <taxon>Ecdysozoa</taxon>
        <taxon>Nematoda</taxon>
        <taxon>Chromadorea</taxon>
        <taxon>Rhabditida</taxon>
        <taxon>Rhabditina</taxon>
        <taxon>Rhabditomorpha</taxon>
        <taxon>Strongyloidea</taxon>
        <taxon>Trichostrongylidae</taxon>
        <taxon>Haemonchus</taxon>
    </lineage>
</organism>
<dbReference type="WBParaSite" id="HPLM_0001485501-mRNA-1">
    <property type="protein sequence ID" value="HPLM_0001485501-mRNA-1"/>
    <property type="gene ID" value="HPLM_0001485501"/>
</dbReference>
<keyword evidence="3" id="KW-1185">Reference proteome</keyword>
<feature type="region of interest" description="Disordered" evidence="1">
    <location>
        <begin position="946"/>
        <end position="966"/>
    </location>
</feature>
<feature type="region of interest" description="Disordered" evidence="1">
    <location>
        <begin position="1074"/>
        <end position="1104"/>
    </location>
</feature>
<feature type="compositionally biased region" description="Polar residues" evidence="1">
    <location>
        <begin position="877"/>
        <end position="891"/>
    </location>
</feature>
<reference evidence="4" key="1">
    <citation type="submission" date="2016-04" db="UniProtKB">
        <authorList>
            <consortium name="WormBaseParasite"/>
        </authorList>
    </citation>
    <scope>IDENTIFICATION</scope>
</reference>
<evidence type="ECO:0000313" key="2">
    <source>
        <dbReference type="EMBL" id="VDO54390.1"/>
    </source>
</evidence>
<protein>
    <submittedName>
        <fullName evidence="4">SAP domain-containing protein</fullName>
    </submittedName>
</protein>
<feature type="compositionally biased region" description="Polar residues" evidence="1">
    <location>
        <begin position="1516"/>
        <end position="1530"/>
    </location>
</feature>
<proteinExistence type="predicted"/>
<feature type="compositionally biased region" description="Acidic residues" evidence="1">
    <location>
        <begin position="221"/>
        <end position="233"/>
    </location>
</feature>
<feature type="region of interest" description="Disordered" evidence="1">
    <location>
        <begin position="1"/>
        <end position="100"/>
    </location>
</feature>
<feature type="region of interest" description="Disordered" evidence="1">
    <location>
        <begin position="199"/>
        <end position="233"/>
    </location>
</feature>
<feature type="compositionally biased region" description="Basic and acidic residues" evidence="1">
    <location>
        <begin position="20"/>
        <end position="31"/>
    </location>
</feature>
<feature type="region of interest" description="Disordered" evidence="1">
    <location>
        <begin position="1124"/>
        <end position="1186"/>
    </location>
</feature>